<gene>
    <name evidence="1" type="ORF">BTMF_LOCUS4016</name>
</gene>
<evidence type="ECO:0000313" key="1">
    <source>
        <dbReference type="EMBL" id="VDO15949.1"/>
    </source>
</evidence>
<sequence length="55" mass="6250">MSSHQLLFAPSRFVRSFESFPSSQISLKLLVALYTTILDISDWIAFRLATGRLAF</sequence>
<organism evidence="1 2">
    <name type="scientific">Brugia timori</name>
    <dbReference type="NCBI Taxonomy" id="42155"/>
    <lineage>
        <taxon>Eukaryota</taxon>
        <taxon>Metazoa</taxon>
        <taxon>Ecdysozoa</taxon>
        <taxon>Nematoda</taxon>
        <taxon>Chromadorea</taxon>
        <taxon>Rhabditida</taxon>
        <taxon>Spirurina</taxon>
        <taxon>Spiruromorpha</taxon>
        <taxon>Filarioidea</taxon>
        <taxon>Onchocercidae</taxon>
        <taxon>Brugia</taxon>
    </lineage>
</organism>
<name>A0A3P7T8I4_9BILA</name>
<accession>A0A3P7T8I4</accession>
<keyword evidence="2" id="KW-1185">Reference proteome</keyword>
<reference evidence="1 2" key="1">
    <citation type="submission" date="2018-11" db="EMBL/GenBank/DDBJ databases">
        <authorList>
            <consortium name="Pathogen Informatics"/>
        </authorList>
    </citation>
    <scope>NUCLEOTIDE SEQUENCE [LARGE SCALE GENOMIC DNA]</scope>
</reference>
<protein>
    <submittedName>
        <fullName evidence="1">Uncharacterized protein</fullName>
    </submittedName>
</protein>
<proteinExistence type="predicted"/>
<dbReference type="AlphaFoldDB" id="A0A3P7T8I4"/>
<evidence type="ECO:0000313" key="2">
    <source>
        <dbReference type="Proteomes" id="UP000280834"/>
    </source>
</evidence>
<dbReference type="EMBL" id="UZAG01003827">
    <property type="protein sequence ID" value="VDO15949.1"/>
    <property type="molecule type" value="Genomic_DNA"/>
</dbReference>
<dbReference type="Proteomes" id="UP000280834">
    <property type="component" value="Unassembled WGS sequence"/>
</dbReference>